<evidence type="ECO:0000313" key="3">
    <source>
        <dbReference type="Proteomes" id="UP000715781"/>
    </source>
</evidence>
<name>A0A951Q7Q7_9NOST</name>
<dbReference type="SUPFAM" id="SSF51126">
    <property type="entry name" value="Pectin lyase-like"/>
    <property type="match status" value="4"/>
</dbReference>
<dbReference type="Pfam" id="PF05860">
    <property type="entry name" value="TPS"/>
    <property type="match status" value="1"/>
</dbReference>
<gene>
    <name evidence="2" type="ORF">KME32_34975</name>
</gene>
<dbReference type="InterPro" id="IPR012334">
    <property type="entry name" value="Pectin_lyas_fold"/>
</dbReference>
<comment type="caution">
    <text evidence="2">The sequence shown here is derived from an EMBL/GenBank/DDBJ whole genome shotgun (WGS) entry which is preliminary data.</text>
</comment>
<feature type="domain" description="Filamentous haemagglutinin FhaB/tRNA nuclease CdiA-like TPS" evidence="1">
    <location>
        <begin position="37"/>
        <end position="150"/>
    </location>
</feature>
<organism evidence="2 3">
    <name type="scientific">Mojavia pulchra JT2-VF2</name>
    <dbReference type="NCBI Taxonomy" id="287848"/>
    <lineage>
        <taxon>Bacteria</taxon>
        <taxon>Bacillati</taxon>
        <taxon>Cyanobacteriota</taxon>
        <taxon>Cyanophyceae</taxon>
        <taxon>Nostocales</taxon>
        <taxon>Nostocaceae</taxon>
    </lineage>
</organism>
<reference evidence="2" key="1">
    <citation type="submission" date="2021-05" db="EMBL/GenBank/DDBJ databases">
        <authorList>
            <person name="Pietrasiak N."/>
            <person name="Ward R."/>
            <person name="Stajich J.E."/>
            <person name="Kurbessoian T."/>
        </authorList>
    </citation>
    <scope>NUCLEOTIDE SEQUENCE</scope>
    <source>
        <strain evidence="2">JT2-VF2</strain>
    </source>
</reference>
<dbReference type="Proteomes" id="UP000715781">
    <property type="component" value="Unassembled WGS sequence"/>
</dbReference>
<proteinExistence type="predicted"/>
<evidence type="ECO:0000313" key="2">
    <source>
        <dbReference type="EMBL" id="MBW4566187.1"/>
    </source>
</evidence>
<reference evidence="2" key="2">
    <citation type="journal article" date="2022" name="Microbiol. Resour. Announc.">
        <title>Metagenome Sequencing to Explore Phylogenomics of Terrestrial Cyanobacteria.</title>
        <authorList>
            <person name="Ward R.D."/>
            <person name="Stajich J.E."/>
            <person name="Johansen J.R."/>
            <person name="Huntemann M."/>
            <person name="Clum A."/>
            <person name="Foster B."/>
            <person name="Foster B."/>
            <person name="Roux S."/>
            <person name="Palaniappan K."/>
            <person name="Varghese N."/>
            <person name="Mukherjee S."/>
            <person name="Reddy T.B.K."/>
            <person name="Daum C."/>
            <person name="Copeland A."/>
            <person name="Chen I.A."/>
            <person name="Ivanova N.N."/>
            <person name="Kyrpides N.C."/>
            <person name="Shapiro N."/>
            <person name="Eloe-Fadrosh E.A."/>
            <person name="Pietrasiak N."/>
        </authorList>
    </citation>
    <scope>NUCLEOTIDE SEQUENCE</scope>
    <source>
        <strain evidence="2">JT2-VF2</strain>
    </source>
</reference>
<dbReference type="SMART" id="SM00912">
    <property type="entry name" value="Haemagg_act"/>
    <property type="match status" value="1"/>
</dbReference>
<dbReference type="Gene3D" id="2.160.20.10">
    <property type="entry name" value="Single-stranded right-handed beta-helix, Pectin lyase-like"/>
    <property type="match status" value="3"/>
</dbReference>
<dbReference type="EMBL" id="JAHHHN010000064">
    <property type="protein sequence ID" value="MBW4566187.1"/>
    <property type="molecule type" value="Genomic_DNA"/>
</dbReference>
<evidence type="ECO:0000259" key="1">
    <source>
        <dbReference type="SMART" id="SM00912"/>
    </source>
</evidence>
<dbReference type="InterPro" id="IPR008638">
    <property type="entry name" value="FhaB/CdiA-like_TPS"/>
</dbReference>
<dbReference type="NCBIfam" id="TIGR01901">
    <property type="entry name" value="adhes_NPXG"/>
    <property type="match status" value="1"/>
</dbReference>
<dbReference type="InterPro" id="IPR011050">
    <property type="entry name" value="Pectin_lyase_fold/virulence"/>
</dbReference>
<accession>A0A951Q7Q7</accession>
<dbReference type="AlphaFoldDB" id="A0A951Q7Q7"/>
<sequence length="1048" mass="107105">MFYLSAIERSWGGKLGLAIASLCAITFSTNRANAQITPDGTLPDNSRVITQDNLTTIEAGTIEGSNLFHSFKDFSVPTGSTAYFNNAPDIQNIISRVTGGSISNIDGLIRANGTANLFLLNPNGIIFGPNAQLNIGGSFLASTANSLKFADGIEFSATTPQSKPLLTISVPIGLQYGANPERILVQGNGQGKRITTELIDTDFGLRVPANQTLALVGGEVVLEGATLKTAGGRIELGSVASPDIVRLTPSQNGFSLSYEGVSTFGDIQLSQQSAVDASGEGAGDIQVRGRRLLLRDGSTIETLTLGSKPGGTFNITASESVELIGSKTLANGRKVGSLLSARTYGAGSAGSLSITTGRLSLQDGSQVTASTHSEGQAGQVTVNAYDSVQVIGESEDGEIATSLRATVESEATGDGGNLYVETKQLIVQGGAEVTSGNFGAGKAGNVSIRAKEVRVIGTSAKYGGQYPSYINANVNRQATGEGGNVNIQTEQLFVEDGAQIGAGTLGIGDAGILNVHASDLVKVSGRSKDNRSGSQLGAKVNQYAIGKGGNLTIDTKRLIVQDGAQISTGTSGKGSAGNLRVNSLNSVELIGAGTNADGQVVSSGIFSEVNQGATGSGGNITIKTGRLIIRDGAEVGSGAFGNGPGGTVEVTASESVELFGRPKNGTRSFVFSDTFGAEAAGKITIATKRLVIQDGAEVSASTYGSGSGGTVEVTASESMEVIGTTANGEFPSTLSAATLAIGNAGDLTIKTGQLNVRDGAEITVSSIGSGKAGNLKVQARSIKLDNQGAVISTTKSGNGGNIELQAQDLLLLRRNSNISTSAGTAQAGGNGGNIIIDSPFIVAVPRENSDITANAFSGSGGTVAINATNIFGMVVRSREDLVRLLSTNDPIQLDTQKLPTSDISAISQASPTLSGQVNINTPDVDPSRGLAELPAEVVDASGLIAQGCAAHNGKIASQFTITGRGGLPPNPSELLSSDAVWEDARRPSVMANRQNLKTATQPSEASAGVEIVPADSWKFNNKGEVVLTAQAVNTPQTFTSNPTTCRVP</sequence>
<protein>
    <submittedName>
        <fullName evidence="2">S-layer family protein</fullName>
    </submittedName>
</protein>